<dbReference type="EMBL" id="JAGIOO010000001">
    <property type="protein sequence ID" value="MBP2475887.1"/>
    <property type="molecule type" value="Genomic_DNA"/>
</dbReference>
<reference evidence="1 2" key="1">
    <citation type="submission" date="2021-03" db="EMBL/GenBank/DDBJ databases">
        <title>Sequencing the genomes of 1000 actinobacteria strains.</title>
        <authorList>
            <person name="Klenk H.-P."/>
        </authorList>
    </citation>
    <scope>NUCLEOTIDE SEQUENCE [LARGE SCALE GENOMIC DNA]</scope>
    <source>
        <strain evidence="1 2">DSM 44580</strain>
    </source>
</reference>
<name>A0ABS5AHN7_9PSEU</name>
<sequence>MGPETEVVVAHSLGTAVAYEALHRLARPLPLLVTLGSPLGLRTVVYDRLRPAPPHVPPLLRRWVNVLDRDDLIAARADLTELFPGSGAVLEPHRLVDNGRTPHAAEAYLTKPESAGPVGETLRG</sequence>
<dbReference type="SUPFAM" id="SSF53474">
    <property type="entry name" value="alpha/beta-Hydrolases"/>
    <property type="match status" value="1"/>
</dbReference>
<keyword evidence="2" id="KW-1185">Reference proteome</keyword>
<dbReference type="Proteomes" id="UP001519363">
    <property type="component" value="Unassembled WGS sequence"/>
</dbReference>
<dbReference type="RefSeq" id="WP_086780515.1">
    <property type="nucleotide sequence ID" value="NZ_JAGIOO010000001.1"/>
</dbReference>
<evidence type="ECO:0000313" key="1">
    <source>
        <dbReference type="EMBL" id="MBP2475887.1"/>
    </source>
</evidence>
<evidence type="ECO:0000313" key="2">
    <source>
        <dbReference type="Proteomes" id="UP001519363"/>
    </source>
</evidence>
<organism evidence="1 2">
    <name type="scientific">Crossiella equi</name>
    <dbReference type="NCBI Taxonomy" id="130796"/>
    <lineage>
        <taxon>Bacteria</taxon>
        <taxon>Bacillati</taxon>
        <taxon>Actinomycetota</taxon>
        <taxon>Actinomycetes</taxon>
        <taxon>Pseudonocardiales</taxon>
        <taxon>Pseudonocardiaceae</taxon>
        <taxon>Crossiella</taxon>
    </lineage>
</organism>
<accession>A0ABS5AHN7</accession>
<comment type="caution">
    <text evidence="1">The sequence shown here is derived from an EMBL/GenBank/DDBJ whole genome shotgun (WGS) entry which is preliminary data.</text>
</comment>
<gene>
    <name evidence="1" type="ORF">JOF53_004759</name>
</gene>
<proteinExistence type="predicted"/>
<dbReference type="InterPro" id="IPR029058">
    <property type="entry name" value="AB_hydrolase_fold"/>
</dbReference>
<protein>
    <submittedName>
        <fullName evidence="1">Pimeloyl-ACP methyl ester carboxylesterase</fullName>
    </submittedName>
</protein>